<reference evidence="1" key="2">
    <citation type="submission" date="2021-02" db="EMBL/GenBank/DDBJ databases">
        <authorList>
            <person name="Kimball J.A."/>
            <person name="Haas M.W."/>
            <person name="Macchietto M."/>
            <person name="Kono T."/>
            <person name="Duquette J."/>
            <person name="Shao M."/>
        </authorList>
    </citation>
    <scope>NUCLEOTIDE SEQUENCE</scope>
    <source>
        <tissue evidence="1">Fresh leaf tissue</tissue>
    </source>
</reference>
<dbReference type="EMBL" id="JAAALK010000283">
    <property type="protein sequence ID" value="KAG8076564.1"/>
    <property type="molecule type" value="Genomic_DNA"/>
</dbReference>
<dbReference type="AlphaFoldDB" id="A0A8J5W4T2"/>
<keyword evidence="2" id="KW-1185">Reference proteome</keyword>
<comment type="caution">
    <text evidence="1">The sequence shown here is derived from an EMBL/GenBank/DDBJ whole genome shotgun (WGS) entry which is preliminary data.</text>
</comment>
<proteinExistence type="predicted"/>
<evidence type="ECO:0000313" key="1">
    <source>
        <dbReference type="EMBL" id="KAG8076564.1"/>
    </source>
</evidence>
<gene>
    <name evidence="1" type="ORF">GUJ93_ZPchr0006g44474</name>
</gene>
<accession>A0A8J5W4T2</accession>
<organism evidence="1 2">
    <name type="scientific">Zizania palustris</name>
    <name type="common">Northern wild rice</name>
    <dbReference type="NCBI Taxonomy" id="103762"/>
    <lineage>
        <taxon>Eukaryota</taxon>
        <taxon>Viridiplantae</taxon>
        <taxon>Streptophyta</taxon>
        <taxon>Embryophyta</taxon>
        <taxon>Tracheophyta</taxon>
        <taxon>Spermatophyta</taxon>
        <taxon>Magnoliopsida</taxon>
        <taxon>Liliopsida</taxon>
        <taxon>Poales</taxon>
        <taxon>Poaceae</taxon>
        <taxon>BOP clade</taxon>
        <taxon>Oryzoideae</taxon>
        <taxon>Oryzeae</taxon>
        <taxon>Zizaniinae</taxon>
        <taxon>Zizania</taxon>
    </lineage>
</organism>
<protein>
    <submittedName>
        <fullName evidence="1">Uncharacterized protein</fullName>
    </submittedName>
</protein>
<sequence>MLPHLATLRSYGVAALRHPLILLRYPAVLRSYHDNRATPPSAQKIKEHQAAVVVNTTRLKAKLPWW</sequence>
<reference evidence="1" key="1">
    <citation type="journal article" date="2021" name="bioRxiv">
        <title>Whole Genome Assembly and Annotation of Northern Wild Rice, Zizania palustris L., Supports a Whole Genome Duplication in the Zizania Genus.</title>
        <authorList>
            <person name="Haas M."/>
            <person name="Kono T."/>
            <person name="Macchietto M."/>
            <person name="Millas R."/>
            <person name="McGilp L."/>
            <person name="Shao M."/>
            <person name="Duquette J."/>
            <person name="Hirsch C.N."/>
            <person name="Kimball J."/>
        </authorList>
    </citation>
    <scope>NUCLEOTIDE SEQUENCE</scope>
    <source>
        <tissue evidence="1">Fresh leaf tissue</tissue>
    </source>
</reference>
<dbReference type="Proteomes" id="UP000729402">
    <property type="component" value="Unassembled WGS sequence"/>
</dbReference>
<evidence type="ECO:0000313" key="2">
    <source>
        <dbReference type="Proteomes" id="UP000729402"/>
    </source>
</evidence>
<name>A0A8J5W4T2_ZIZPA</name>